<dbReference type="AlphaFoldDB" id="J9GJ82"/>
<dbReference type="EMBL" id="AMCI01002705">
    <property type="protein sequence ID" value="EJX02048.1"/>
    <property type="molecule type" value="Genomic_DNA"/>
</dbReference>
<gene>
    <name evidence="1" type="ORF">EVA_09845</name>
</gene>
<organism evidence="1">
    <name type="scientific">gut metagenome</name>
    <dbReference type="NCBI Taxonomy" id="749906"/>
    <lineage>
        <taxon>unclassified sequences</taxon>
        <taxon>metagenomes</taxon>
        <taxon>organismal metagenomes</taxon>
    </lineage>
</organism>
<accession>J9GJ82</accession>
<sequence length="39" mass="4224">MPKPESSSMGAIERPFINAMGASRKRLRPKHTAAVSISL</sequence>
<evidence type="ECO:0000313" key="1">
    <source>
        <dbReference type="EMBL" id="EJX02048.1"/>
    </source>
</evidence>
<comment type="caution">
    <text evidence="1">The sequence shown here is derived from an EMBL/GenBank/DDBJ whole genome shotgun (WGS) entry which is preliminary data.</text>
</comment>
<protein>
    <submittedName>
        <fullName evidence="1">Uncharacterized protein</fullName>
    </submittedName>
</protein>
<name>J9GJ82_9ZZZZ</name>
<proteinExistence type="predicted"/>
<reference evidence="1" key="1">
    <citation type="journal article" date="2012" name="PLoS ONE">
        <title>Gene sets for utilization of primary and secondary nutrition supplies in the distal gut of endangered iberian lynx.</title>
        <authorList>
            <person name="Alcaide M."/>
            <person name="Messina E."/>
            <person name="Richter M."/>
            <person name="Bargiela R."/>
            <person name="Peplies J."/>
            <person name="Huws S.A."/>
            <person name="Newbold C.J."/>
            <person name="Golyshin P.N."/>
            <person name="Simon M.A."/>
            <person name="Lopez G."/>
            <person name="Yakimov M.M."/>
            <person name="Ferrer M."/>
        </authorList>
    </citation>
    <scope>NUCLEOTIDE SEQUENCE</scope>
</reference>